<evidence type="ECO:0000313" key="2">
    <source>
        <dbReference type="EMBL" id="SKA92116.1"/>
    </source>
</evidence>
<protein>
    <recommendedName>
        <fullName evidence="1">IrrE N-terminal-like domain-containing protein</fullName>
    </recommendedName>
</protein>
<dbReference type="InterPro" id="IPR010359">
    <property type="entry name" value="IrrE_HExxH"/>
</dbReference>
<keyword evidence="3" id="KW-1185">Reference proteome</keyword>
<proteinExistence type="predicted"/>
<feature type="domain" description="IrrE N-terminal-like" evidence="1">
    <location>
        <begin position="15"/>
        <end position="71"/>
    </location>
</feature>
<evidence type="ECO:0000259" key="1">
    <source>
        <dbReference type="Pfam" id="PF06114"/>
    </source>
</evidence>
<reference evidence="3" key="1">
    <citation type="submission" date="2017-02" db="EMBL/GenBank/DDBJ databases">
        <authorList>
            <person name="Varghese N."/>
            <person name="Submissions S."/>
        </authorList>
    </citation>
    <scope>NUCLEOTIDE SEQUENCE [LARGE SCALE GENOMIC DNA]</scope>
    <source>
        <strain evidence="3">DSM 23966</strain>
    </source>
</reference>
<organism evidence="2 3">
    <name type="scientific">Sporosarcina newyorkensis</name>
    <dbReference type="NCBI Taxonomy" id="759851"/>
    <lineage>
        <taxon>Bacteria</taxon>
        <taxon>Bacillati</taxon>
        <taxon>Bacillota</taxon>
        <taxon>Bacilli</taxon>
        <taxon>Bacillales</taxon>
        <taxon>Caryophanaceae</taxon>
        <taxon>Sporosarcina</taxon>
    </lineage>
</organism>
<dbReference type="RefSeq" id="WP_078816913.1">
    <property type="nucleotide sequence ID" value="NZ_FUYJ01000001.1"/>
</dbReference>
<dbReference type="Proteomes" id="UP000190042">
    <property type="component" value="Unassembled WGS sequence"/>
</dbReference>
<dbReference type="EMBL" id="FUYJ01000001">
    <property type="protein sequence ID" value="SKA92116.1"/>
    <property type="molecule type" value="Genomic_DNA"/>
</dbReference>
<sequence>MIEYPSVPRDRGKLGTIYIKKGLDEIEKKLLLEEEFCHLYAHHETQLSVDQYAIAKCENQAKRMAARFALP</sequence>
<dbReference type="Pfam" id="PF06114">
    <property type="entry name" value="Peptidase_M78"/>
    <property type="match status" value="1"/>
</dbReference>
<dbReference type="AlphaFoldDB" id="A0A1T4XRC1"/>
<name>A0A1T4XRC1_9BACL</name>
<accession>A0A1T4XRC1</accession>
<evidence type="ECO:0000313" key="3">
    <source>
        <dbReference type="Proteomes" id="UP000190042"/>
    </source>
</evidence>
<gene>
    <name evidence="2" type="ORF">SAMN04244570_1252</name>
</gene>